<dbReference type="PROSITE" id="PS50846">
    <property type="entry name" value="HMA_2"/>
    <property type="match status" value="1"/>
</dbReference>
<sequence>MSETTVTVDSSSAEGSCCGSCGTGVAKAPATAAVERAVFQVKGMTCGHCVSSVTDELKKVAGVTEVAVDLATGQVTVDSTRPLADTDVAAAIDEAGYDLIGRLGA</sequence>
<dbReference type="PROSITE" id="PS01047">
    <property type="entry name" value="HMA_1"/>
    <property type="match status" value="1"/>
</dbReference>
<evidence type="ECO:0000313" key="4">
    <source>
        <dbReference type="Proteomes" id="UP001212821"/>
    </source>
</evidence>
<dbReference type="SUPFAM" id="SSF55008">
    <property type="entry name" value="HMA, heavy metal-associated domain"/>
    <property type="match status" value="1"/>
</dbReference>
<name>A0ABY7QBR9_9ACTN</name>
<dbReference type="InterPro" id="IPR006121">
    <property type="entry name" value="HMA_dom"/>
</dbReference>
<dbReference type="RefSeq" id="WP_270148503.1">
    <property type="nucleotide sequence ID" value="NZ_CP115450.1"/>
</dbReference>
<dbReference type="InterPro" id="IPR017969">
    <property type="entry name" value="Heavy-metal-associated_CS"/>
</dbReference>
<keyword evidence="1" id="KW-0479">Metal-binding</keyword>
<dbReference type="Gene3D" id="3.30.70.100">
    <property type="match status" value="1"/>
</dbReference>
<protein>
    <submittedName>
        <fullName evidence="3">Cation transporter</fullName>
    </submittedName>
</protein>
<accession>A0ABY7QBR9</accession>
<dbReference type="Pfam" id="PF00403">
    <property type="entry name" value="HMA"/>
    <property type="match status" value="1"/>
</dbReference>
<dbReference type="InterPro" id="IPR036163">
    <property type="entry name" value="HMA_dom_sf"/>
</dbReference>
<evidence type="ECO:0000256" key="1">
    <source>
        <dbReference type="ARBA" id="ARBA00022723"/>
    </source>
</evidence>
<evidence type="ECO:0000313" key="3">
    <source>
        <dbReference type="EMBL" id="WBP89981.1"/>
    </source>
</evidence>
<evidence type="ECO:0000259" key="2">
    <source>
        <dbReference type="PROSITE" id="PS50846"/>
    </source>
</evidence>
<organism evidence="3 4">
    <name type="scientific">Kitasatospora cathayae</name>
    <dbReference type="NCBI Taxonomy" id="3004092"/>
    <lineage>
        <taxon>Bacteria</taxon>
        <taxon>Bacillati</taxon>
        <taxon>Actinomycetota</taxon>
        <taxon>Actinomycetes</taxon>
        <taxon>Kitasatosporales</taxon>
        <taxon>Streptomycetaceae</taxon>
        <taxon>Kitasatospora</taxon>
    </lineage>
</organism>
<keyword evidence="4" id="KW-1185">Reference proteome</keyword>
<reference evidence="4" key="1">
    <citation type="submission" date="2022-12" db="EMBL/GenBank/DDBJ databases">
        <authorList>
            <person name="Mo P."/>
        </authorList>
    </citation>
    <scope>NUCLEOTIDE SEQUENCE [LARGE SCALE GENOMIC DNA]</scope>
    <source>
        <strain evidence="4">HUAS 3-15</strain>
    </source>
</reference>
<dbReference type="EMBL" id="CP115450">
    <property type="protein sequence ID" value="WBP89981.1"/>
    <property type="molecule type" value="Genomic_DNA"/>
</dbReference>
<gene>
    <name evidence="3" type="ORF">O1G21_31815</name>
</gene>
<dbReference type="CDD" id="cd00371">
    <property type="entry name" value="HMA"/>
    <property type="match status" value="1"/>
</dbReference>
<proteinExistence type="predicted"/>
<feature type="domain" description="HMA" evidence="2">
    <location>
        <begin position="35"/>
        <end position="100"/>
    </location>
</feature>
<dbReference type="Proteomes" id="UP001212821">
    <property type="component" value="Chromosome"/>
</dbReference>